<dbReference type="Pfam" id="PF08299">
    <property type="entry name" value="Bac_DnaA_C"/>
    <property type="match status" value="1"/>
</dbReference>
<dbReference type="InterPro" id="IPR001957">
    <property type="entry name" value="Chromosome_initiator_DnaA"/>
</dbReference>
<dbReference type="SUPFAM" id="SSF52540">
    <property type="entry name" value="P-loop containing nucleoside triphosphate hydrolases"/>
    <property type="match status" value="1"/>
</dbReference>
<comment type="similarity">
    <text evidence="1 8 11">Belongs to the DnaA family.</text>
</comment>
<dbReference type="KEGG" id="shj:SHELI_v1c00010"/>
<dbReference type="EMBL" id="CP017015">
    <property type="protein sequence ID" value="AOG59956.1"/>
    <property type="molecule type" value="Genomic_DNA"/>
</dbReference>
<comment type="function">
    <text evidence="8 10">Plays an essential role in the initiation and regulation of chromosomal replication. ATP-DnaA binds to the origin of replication (oriC) to initiate formation of the DNA replication initiation complex once per cell cycle. Binds the DnaA box (a 9 base pair repeat at the origin) and separates the double-stranded (ds)DNA. Forms a right-handed helical filament on oriC DNA; dsDNA binds to the exterior of the filament while single-stranded (ss)DNA is stabiized in the filament's interior. The ATP-DnaA-oriC complex binds and stabilizes one strand of the AT-rich DNA unwinding element (DUE), permitting loading of DNA polymerase. After initiation quickly degrades to an ADP-DnaA complex that is not apt for DNA replication. Binds acidic phospholipids.</text>
</comment>
<dbReference type="NCBIfam" id="TIGR00362">
    <property type="entry name" value="DnaA"/>
    <property type="match status" value="1"/>
</dbReference>
<evidence type="ECO:0000256" key="1">
    <source>
        <dbReference type="ARBA" id="ARBA00006583"/>
    </source>
</evidence>
<keyword evidence="5 8" id="KW-0067">ATP-binding</keyword>
<gene>
    <name evidence="8 14" type="primary">dnaA</name>
    <name evidence="14" type="ORF">SHELI_v1c00010</name>
</gene>
<feature type="domain" description="Chromosomal replication initiator DnaA C-terminal" evidence="13">
    <location>
        <begin position="350"/>
        <end position="419"/>
    </location>
</feature>
<organism evidence="14 15">
    <name type="scientific">Spiroplasma helicoides</name>
    <dbReference type="NCBI Taxonomy" id="216938"/>
    <lineage>
        <taxon>Bacteria</taxon>
        <taxon>Bacillati</taxon>
        <taxon>Mycoplasmatota</taxon>
        <taxon>Mollicutes</taxon>
        <taxon>Entomoplasmatales</taxon>
        <taxon>Spiroplasmataceae</taxon>
        <taxon>Spiroplasma</taxon>
    </lineage>
</organism>
<keyword evidence="7 8" id="KW-0238">DNA-binding</keyword>
<reference evidence="14 15" key="1">
    <citation type="submission" date="2016-08" db="EMBL/GenBank/DDBJ databases">
        <title>Complete genome sequence of Spiroplasma helicoides TABS-2 (DSM 22551).</title>
        <authorList>
            <person name="Shen W.-Y."/>
            <person name="Lo W.-S."/>
            <person name="Lai Y.-C."/>
            <person name="Kuo C.-H."/>
        </authorList>
    </citation>
    <scope>NUCLEOTIDE SEQUENCE [LARGE SCALE GENOMIC DNA]</scope>
    <source>
        <strain evidence="14 15">TABS-2</strain>
    </source>
</reference>
<evidence type="ECO:0000256" key="11">
    <source>
        <dbReference type="RuleBase" id="RU004227"/>
    </source>
</evidence>
<dbReference type="HAMAP" id="MF_00377">
    <property type="entry name" value="DnaA_bact"/>
    <property type="match status" value="1"/>
</dbReference>
<evidence type="ECO:0000313" key="15">
    <source>
        <dbReference type="Proteomes" id="UP000094378"/>
    </source>
</evidence>
<dbReference type="InterPro" id="IPR010921">
    <property type="entry name" value="Trp_repressor/repl_initiator"/>
</dbReference>
<dbReference type="CDD" id="cd06571">
    <property type="entry name" value="Bac_DnaA_C"/>
    <property type="match status" value="1"/>
</dbReference>
<comment type="subunit">
    <text evidence="8">Oligomerizes as a right-handed, spiral filament on DNA at oriC.</text>
</comment>
<feature type="binding site" evidence="8">
    <location>
        <position position="147"/>
    </location>
    <ligand>
        <name>ATP</name>
        <dbReference type="ChEBI" id="CHEBI:30616"/>
    </ligand>
</feature>
<feature type="binding site" evidence="8">
    <location>
        <position position="144"/>
    </location>
    <ligand>
        <name>ATP</name>
        <dbReference type="ChEBI" id="CHEBI:30616"/>
    </ligand>
</feature>
<evidence type="ECO:0000256" key="7">
    <source>
        <dbReference type="ARBA" id="ARBA00023125"/>
    </source>
</evidence>
<feature type="domain" description="AAA+ ATPase" evidence="12">
    <location>
        <begin position="133"/>
        <end position="271"/>
    </location>
</feature>
<keyword evidence="6 8" id="KW-0446">Lipid-binding</keyword>
<dbReference type="PANTHER" id="PTHR30050">
    <property type="entry name" value="CHROMOSOMAL REPLICATION INITIATOR PROTEIN DNAA"/>
    <property type="match status" value="1"/>
</dbReference>
<evidence type="ECO:0000256" key="9">
    <source>
        <dbReference type="NCBIfam" id="TIGR00362"/>
    </source>
</evidence>
<evidence type="ECO:0000256" key="8">
    <source>
        <dbReference type="HAMAP-Rule" id="MF_00377"/>
    </source>
</evidence>
<dbReference type="GO" id="GO:0003688">
    <property type="term" value="F:DNA replication origin binding"/>
    <property type="evidence" value="ECO:0007669"/>
    <property type="project" value="UniProtKB-UniRule"/>
</dbReference>
<dbReference type="RefSeq" id="WP_069115742.1">
    <property type="nucleotide sequence ID" value="NZ_CP017015.1"/>
</dbReference>
<dbReference type="GO" id="GO:0006275">
    <property type="term" value="P:regulation of DNA replication"/>
    <property type="evidence" value="ECO:0007669"/>
    <property type="project" value="UniProtKB-UniRule"/>
</dbReference>
<proteinExistence type="inferred from homology"/>
<evidence type="ECO:0000256" key="3">
    <source>
        <dbReference type="ARBA" id="ARBA00022705"/>
    </source>
</evidence>
<dbReference type="InterPro" id="IPR013317">
    <property type="entry name" value="DnaA_dom"/>
</dbReference>
<protein>
    <recommendedName>
        <fullName evidence="8 9">Chromosomal replication initiator protein DnaA</fullName>
    </recommendedName>
</protein>
<evidence type="ECO:0000256" key="6">
    <source>
        <dbReference type="ARBA" id="ARBA00023121"/>
    </source>
</evidence>
<dbReference type="GO" id="GO:0005737">
    <property type="term" value="C:cytoplasm"/>
    <property type="evidence" value="ECO:0007669"/>
    <property type="project" value="UniProtKB-SubCell"/>
</dbReference>
<keyword evidence="3 8" id="KW-0235">DNA replication</keyword>
<dbReference type="Gene3D" id="1.10.1750.10">
    <property type="match status" value="1"/>
</dbReference>
<feature type="region of interest" description="Domain I, interacts with DnaA modulators" evidence="8">
    <location>
        <begin position="1"/>
        <end position="89"/>
    </location>
</feature>
<evidence type="ECO:0000259" key="13">
    <source>
        <dbReference type="SMART" id="SM00760"/>
    </source>
</evidence>
<dbReference type="GO" id="GO:0008289">
    <property type="term" value="F:lipid binding"/>
    <property type="evidence" value="ECO:0007669"/>
    <property type="project" value="UniProtKB-KW"/>
</dbReference>
<dbReference type="SMART" id="SM00760">
    <property type="entry name" value="Bac_DnaA_C"/>
    <property type="match status" value="1"/>
</dbReference>
<dbReference type="InterPro" id="IPR013159">
    <property type="entry name" value="DnaA_C"/>
</dbReference>
<dbReference type="GO" id="GO:0006270">
    <property type="term" value="P:DNA replication initiation"/>
    <property type="evidence" value="ECO:0007669"/>
    <property type="project" value="UniProtKB-UniRule"/>
</dbReference>
<dbReference type="GO" id="GO:0005524">
    <property type="term" value="F:ATP binding"/>
    <property type="evidence" value="ECO:0007669"/>
    <property type="project" value="UniProtKB-UniRule"/>
</dbReference>
<dbReference type="PATRIC" id="fig|216938.3.peg.1"/>
<comment type="caution">
    <text evidence="8">Lacks conserved residue(s) required for the propagation of feature annotation.</text>
</comment>
<evidence type="ECO:0000259" key="12">
    <source>
        <dbReference type="SMART" id="SM00382"/>
    </source>
</evidence>
<feature type="binding site" evidence="8">
    <location>
        <position position="148"/>
    </location>
    <ligand>
        <name>ATP</name>
        <dbReference type="ChEBI" id="CHEBI:30616"/>
    </ligand>
</feature>
<dbReference type="Pfam" id="PF00308">
    <property type="entry name" value="Bac_DnaA"/>
    <property type="match status" value="1"/>
</dbReference>
<evidence type="ECO:0000313" key="14">
    <source>
        <dbReference type="EMBL" id="AOG59956.1"/>
    </source>
</evidence>
<dbReference type="GO" id="GO:0005886">
    <property type="term" value="C:plasma membrane"/>
    <property type="evidence" value="ECO:0007669"/>
    <property type="project" value="TreeGrafter"/>
</dbReference>
<comment type="domain">
    <text evidence="8">Domain I is involved in oligomerization and binding regulators, domain II is flexibile and of varying length in different bacteria, domain III forms the AAA+ region, while domain IV binds dsDNA.</text>
</comment>
<feature type="binding site" evidence="8">
    <location>
        <position position="146"/>
    </location>
    <ligand>
        <name>ATP</name>
        <dbReference type="ChEBI" id="CHEBI:30616"/>
    </ligand>
</feature>
<dbReference type="InterPro" id="IPR018312">
    <property type="entry name" value="Chromosome_initiator_DnaA_CS"/>
</dbReference>
<keyword evidence="4 8" id="KW-0547">Nucleotide-binding</keyword>
<dbReference type="InterPro" id="IPR020591">
    <property type="entry name" value="Chromosome_initiator_DnaA-like"/>
</dbReference>
<dbReference type="InterPro" id="IPR003593">
    <property type="entry name" value="AAA+_ATPase"/>
</dbReference>
<comment type="subcellular location">
    <subcellularLocation>
        <location evidence="8">Cytoplasm</location>
    </subcellularLocation>
</comment>
<feature type="region of interest" description="Domain IV, binds dsDNA" evidence="8">
    <location>
        <begin position="319"/>
        <end position="442"/>
    </location>
</feature>
<dbReference type="SMART" id="SM00382">
    <property type="entry name" value="AAA"/>
    <property type="match status" value="1"/>
</dbReference>
<dbReference type="CDD" id="cd00009">
    <property type="entry name" value="AAA"/>
    <property type="match status" value="1"/>
</dbReference>
<evidence type="ECO:0000256" key="5">
    <source>
        <dbReference type="ARBA" id="ARBA00022840"/>
    </source>
</evidence>
<dbReference type="AlphaFoldDB" id="A0A1B3SJ43"/>
<dbReference type="PROSITE" id="PS01008">
    <property type="entry name" value="DNAA"/>
    <property type="match status" value="1"/>
</dbReference>
<dbReference type="PRINTS" id="PR00051">
    <property type="entry name" value="DNAA"/>
</dbReference>
<keyword evidence="2 8" id="KW-0963">Cytoplasm</keyword>
<evidence type="ECO:0000256" key="2">
    <source>
        <dbReference type="ARBA" id="ARBA00022490"/>
    </source>
</evidence>
<dbReference type="SUPFAM" id="SSF48295">
    <property type="entry name" value="TrpR-like"/>
    <property type="match status" value="1"/>
</dbReference>
<dbReference type="InterPro" id="IPR027417">
    <property type="entry name" value="P-loop_NTPase"/>
</dbReference>
<dbReference type="Gene3D" id="1.10.8.60">
    <property type="match status" value="1"/>
</dbReference>
<dbReference type="Gene3D" id="3.40.50.300">
    <property type="entry name" value="P-loop containing nucleotide triphosphate hydrolases"/>
    <property type="match status" value="1"/>
</dbReference>
<dbReference type="Proteomes" id="UP000094378">
    <property type="component" value="Chromosome"/>
</dbReference>
<dbReference type="STRING" id="216938.SHELI_v1c00010"/>
<sequence length="442" mass="49978">MTDKELWKKIKEWLIASDLVEPNVYEDYIKTASLETLSKDQMAIVVNSEFSKKHLEYIKNGLIEQILHVLGREVEVLMLTKEEYQKEKSYFETIKKQKNTVRSSFSFDNFVAGSSNIGALEASKAVIQDLGTKWNPLFIFGDSGLGKTHLLKAILNELGSKNPDKNIKYYTSGEFRKEIIDSLQGGFKEIESTKDELSELDALLIDDIQFLANSDKTNEIFFELFNICIENNKQIVISSDKYAEALNGFDKRLLSRFNQGLSVKIDRPDIETAINIVDYKSKLANLNLSESAKKYVASYYGSDVRKIEGAINKIGFALIQNKVDSSKVIDDEEVNNFLLDYSFAPGGEVTVQKIKNVVAQNYGISPAQIDSKNRIQKVVIARHIAMYLTGEILKKNYTEIGACFGGKDHTTVLFAYKKINELVASDKNLKKLLTKMKKEITS</sequence>
<evidence type="ECO:0000256" key="10">
    <source>
        <dbReference type="RuleBase" id="RU000577"/>
    </source>
</evidence>
<accession>A0A1B3SJ43</accession>
<evidence type="ECO:0000256" key="4">
    <source>
        <dbReference type="ARBA" id="ARBA00022741"/>
    </source>
</evidence>
<name>A0A1B3SJ43_9MOLU</name>
<keyword evidence="15" id="KW-1185">Reference proteome</keyword>
<dbReference type="PANTHER" id="PTHR30050:SF2">
    <property type="entry name" value="CHROMOSOMAL REPLICATION INITIATOR PROTEIN DNAA"/>
    <property type="match status" value="1"/>
</dbReference>